<keyword evidence="2" id="KW-1185">Reference proteome</keyword>
<reference evidence="2" key="1">
    <citation type="submission" date="2014-02" db="EMBL/GenBank/DDBJ databases">
        <title>Complete genome sequence and comparative genomic analysis of the nitrogen-fixing bacterium Leptospirillum ferriphilum YSK.</title>
        <authorList>
            <person name="Guo X."/>
            <person name="Yin H."/>
            <person name="Liang Y."/>
            <person name="Hu Q."/>
            <person name="Ma L."/>
            <person name="Xiao Y."/>
            <person name="Zhang X."/>
            <person name="Qiu G."/>
            <person name="Liu X."/>
        </authorList>
    </citation>
    <scope>NUCLEOTIDE SEQUENCE [LARGE SCALE GENOMIC DNA]</scope>
    <source>
        <strain evidence="2">YSK</strain>
    </source>
</reference>
<dbReference type="InterPro" id="IPR051200">
    <property type="entry name" value="Host-pathogen_enzymatic-act"/>
</dbReference>
<reference evidence="1 2" key="2">
    <citation type="journal article" date="2015" name="Biomed. Res. Int.">
        <title>Effects of Arsenite Resistance on the Growth and Functional Gene Expression of Leptospirillum ferriphilum and Acidithiobacillus thiooxidans in Pure Culture and Coculture.</title>
        <authorList>
            <person name="Jiang H."/>
            <person name="Liang Y."/>
            <person name="Yin H."/>
            <person name="Xiao Y."/>
            <person name="Guo X."/>
            <person name="Xu Y."/>
            <person name="Hu Q."/>
            <person name="Liu H."/>
            <person name="Liu X."/>
        </authorList>
    </citation>
    <scope>NUCLEOTIDE SEQUENCE [LARGE SCALE GENOMIC DNA]</scope>
    <source>
        <strain evidence="1 2">YSK</strain>
    </source>
</reference>
<dbReference type="Gene3D" id="2.130.10.10">
    <property type="entry name" value="YVTN repeat-like/Quinoprotein amine dehydrogenase"/>
    <property type="match status" value="3"/>
</dbReference>
<proteinExistence type="predicted"/>
<sequence>MIRSGPLPIALAGIVLLGIVLFKDPFFAVGDAQNNAGGWTLFATVPLPGPPGRFDYQSLDSRTGLLYIAGLGRNSLLVFNTRTKQLVADLPGFPHAHGVLVVPSLHRVYVTVSPKGRSRTGHLAVVDTDSFRTIAMIPTGIHPDGLDRDPATGRLFVSNEWGNSLTVIDIRSNRPIGTVPLGGEVGNTRLDAATGQIVSLVQSTGDLVNVNPSTLKIVQRIPLPCHWPHSLFLLVHPHRAFVTCEKDDRLLSVNLDNEKISPPLSTGEKPDVLAWDPEDRRLFVASESGIVSVYQEQAGRLSEISSQFLGTAAHTILFDPENRQLYLPLENAGGRPVLRILGWRKEGPAPTTSIDPEQSPSP</sequence>
<evidence type="ECO:0000313" key="2">
    <source>
        <dbReference type="Proteomes" id="UP000027059"/>
    </source>
</evidence>
<dbReference type="KEGG" id="lfp:Y981_10320"/>
<dbReference type="PANTHER" id="PTHR47197:SF3">
    <property type="entry name" value="DIHYDRO-HEME D1 DEHYDROGENASE"/>
    <property type="match status" value="1"/>
</dbReference>
<evidence type="ECO:0008006" key="3">
    <source>
        <dbReference type="Google" id="ProtNLM"/>
    </source>
</evidence>
<protein>
    <recommendedName>
        <fullName evidence="3">YncE family protein</fullName>
    </recommendedName>
</protein>
<organism evidence="1 2">
    <name type="scientific">Leptospirillum ferriphilum YSK</name>
    <dbReference type="NCBI Taxonomy" id="1441628"/>
    <lineage>
        <taxon>Bacteria</taxon>
        <taxon>Pseudomonadati</taxon>
        <taxon>Nitrospirota</taxon>
        <taxon>Nitrospiria</taxon>
        <taxon>Nitrospirales</taxon>
        <taxon>Nitrospiraceae</taxon>
        <taxon>Leptospirillum</taxon>
    </lineage>
</organism>
<dbReference type="InterPro" id="IPR015943">
    <property type="entry name" value="WD40/YVTN_repeat-like_dom_sf"/>
</dbReference>
<evidence type="ECO:0000313" key="1">
    <source>
        <dbReference type="EMBL" id="AIA30998.1"/>
    </source>
</evidence>
<dbReference type="AlphaFoldDB" id="A0A059XVT2"/>
<dbReference type="HOGENOM" id="CLU_043515_2_0_0"/>
<gene>
    <name evidence="1" type="ORF">Y981_10320</name>
</gene>
<dbReference type="SUPFAM" id="SSF51004">
    <property type="entry name" value="C-terminal (heme d1) domain of cytochrome cd1-nitrite reductase"/>
    <property type="match status" value="1"/>
</dbReference>
<dbReference type="RefSeq" id="WP_051613886.1">
    <property type="nucleotide sequence ID" value="NZ_CP007243.1"/>
</dbReference>
<dbReference type="InterPro" id="IPR011048">
    <property type="entry name" value="Haem_d1_sf"/>
</dbReference>
<accession>A0A059XVT2</accession>
<dbReference type="PANTHER" id="PTHR47197">
    <property type="entry name" value="PROTEIN NIRF"/>
    <property type="match status" value="1"/>
</dbReference>
<dbReference type="Proteomes" id="UP000027059">
    <property type="component" value="Chromosome"/>
</dbReference>
<dbReference type="EMBL" id="CP007243">
    <property type="protein sequence ID" value="AIA30998.1"/>
    <property type="molecule type" value="Genomic_DNA"/>
</dbReference>
<dbReference type="OrthoDB" id="9776991at2"/>
<name>A0A059XVT2_9BACT</name>